<name>A0A7X1DZS8_9PSED</name>
<gene>
    <name evidence="2" type="ORF">HF209_25280</name>
    <name evidence="3" type="ORF">HF257_17605</name>
</gene>
<evidence type="ECO:0000313" key="3">
    <source>
        <dbReference type="EMBL" id="MBC2407829.1"/>
    </source>
</evidence>
<keyword evidence="1" id="KW-0732">Signal</keyword>
<protein>
    <submittedName>
        <fullName evidence="3">DUF1120 domain-containing protein</fullName>
    </submittedName>
</protein>
<sequence length="220" mass="23440">MRNKIPAVTFSVLAVFFCLSAQAADLNVKGYIAPASCSFTITNSVIDYGRIDPNTLSPTSYTKLGKKSTPYAIRCGSTAHAKIGVKVVDNRSGSRIAGLMTSQFGSSYRDNYNYGLGATAKGQKIGGYVVHLRNSVADGKPAYVITDEGYGGTWDPRSSEALGHTANISSWRTGAAFTPAQVNTVTGNLEVQAVINKTAELDLSNQVNLDGQATLELRYL</sequence>
<evidence type="ECO:0000256" key="1">
    <source>
        <dbReference type="SAM" id="SignalP"/>
    </source>
</evidence>
<reference evidence="4 5" key="1">
    <citation type="submission" date="2020-04" db="EMBL/GenBank/DDBJ databases">
        <title>Pseudomonas crami sp. nov., a novel proteolytic bacterial species isolated from cream.</title>
        <authorList>
            <person name="Hofmann K."/>
            <person name="Woller A."/>
            <person name="Huptas C."/>
            <person name="Wenning M."/>
            <person name="Scherer S."/>
            <person name="Doll E.V."/>
        </authorList>
    </citation>
    <scope>NUCLEOTIDE SEQUENCE [LARGE SCALE GENOMIC DNA]</scope>
    <source>
        <strain evidence="2 5">WS 5096</strain>
        <strain evidence="3 4">WS 5106</strain>
    </source>
</reference>
<organism evidence="3 4">
    <name type="scientific">Pseudomonas cremoris</name>
    <dbReference type="NCBI Taxonomy" id="2724178"/>
    <lineage>
        <taxon>Bacteria</taxon>
        <taxon>Pseudomonadati</taxon>
        <taxon>Pseudomonadota</taxon>
        <taxon>Gammaproteobacteria</taxon>
        <taxon>Pseudomonadales</taxon>
        <taxon>Pseudomonadaceae</taxon>
        <taxon>Pseudomonas</taxon>
    </lineage>
</organism>
<dbReference type="RefSeq" id="WP_185709811.1">
    <property type="nucleotide sequence ID" value="NZ_JAAXCY010000006.1"/>
</dbReference>
<dbReference type="InterPro" id="IPR010546">
    <property type="entry name" value="DUF1120"/>
</dbReference>
<dbReference type="AlphaFoldDB" id="A0A7X1DZS8"/>
<dbReference type="Pfam" id="PF06551">
    <property type="entry name" value="DUF1120"/>
    <property type="match status" value="1"/>
</dbReference>
<dbReference type="Proteomes" id="UP000520513">
    <property type="component" value="Unassembled WGS sequence"/>
</dbReference>
<evidence type="ECO:0000313" key="4">
    <source>
        <dbReference type="Proteomes" id="UP000520513"/>
    </source>
</evidence>
<proteinExistence type="predicted"/>
<keyword evidence="5" id="KW-1185">Reference proteome</keyword>
<feature type="signal peptide" evidence="1">
    <location>
        <begin position="1"/>
        <end position="23"/>
    </location>
</feature>
<dbReference type="EMBL" id="JAAXCY010000006">
    <property type="protein sequence ID" value="MBC2407829.1"/>
    <property type="molecule type" value="Genomic_DNA"/>
</dbReference>
<feature type="chain" id="PRO_5031362476" evidence="1">
    <location>
        <begin position="24"/>
        <end position="220"/>
    </location>
</feature>
<comment type="caution">
    <text evidence="3">The sequence shown here is derived from an EMBL/GenBank/DDBJ whole genome shotgun (WGS) entry which is preliminary data.</text>
</comment>
<dbReference type="EMBL" id="JAAXCZ010000015">
    <property type="protein sequence ID" value="MBC2384256.1"/>
    <property type="molecule type" value="Genomic_DNA"/>
</dbReference>
<evidence type="ECO:0000313" key="5">
    <source>
        <dbReference type="Proteomes" id="UP000534677"/>
    </source>
</evidence>
<accession>A0A7X1DZS8</accession>
<evidence type="ECO:0000313" key="2">
    <source>
        <dbReference type="EMBL" id="MBC2384256.1"/>
    </source>
</evidence>
<dbReference type="Proteomes" id="UP000534677">
    <property type="component" value="Unassembled WGS sequence"/>
</dbReference>